<sequence length="63" mass="6950">MKCPDCDEEMDREDGASIKGAPNCIYSCEECGSEFVWTKGVKGLRRIAEGVPNSAAILNRNHF</sequence>
<dbReference type="Proteomes" id="UP000178425">
    <property type="component" value="Unassembled WGS sequence"/>
</dbReference>
<protein>
    <submittedName>
        <fullName evidence="1">Uncharacterized protein</fullName>
    </submittedName>
</protein>
<evidence type="ECO:0000313" key="1">
    <source>
        <dbReference type="EMBL" id="OGF78219.1"/>
    </source>
</evidence>
<reference evidence="1 2" key="1">
    <citation type="journal article" date="2016" name="Nat. Commun.">
        <title>Thousands of microbial genomes shed light on interconnected biogeochemical processes in an aquifer system.</title>
        <authorList>
            <person name="Anantharaman K."/>
            <person name="Brown C.T."/>
            <person name="Hug L.A."/>
            <person name="Sharon I."/>
            <person name="Castelle C.J."/>
            <person name="Probst A.J."/>
            <person name="Thomas B.C."/>
            <person name="Singh A."/>
            <person name="Wilkins M.J."/>
            <person name="Karaoz U."/>
            <person name="Brodie E.L."/>
            <person name="Williams K.H."/>
            <person name="Hubbard S.S."/>
            <person name="Banfield J.F."/>
        </authorList>
    </citation>
    <scope>NUCLEOTIDE SEQUENCE [LARGE SCALE GENOMIC DNA]</scope>
</reference>
<accession>A0A1F5WRC4</accession>
<comment type="caution">
    <text evidence="1">The sequence shown here is derived from an EMBL/GenBank/DDBJ whole genome shotgun (WGS) entry which is preliminary data.</text>
</comment>
<name>A0A1F5WRC4_9BACT</name>
<dbReference type="EMBL" id="MFHI01000032">
    <property type="protein sequence ID" value="OGF78219.1"/>
    <property type="molecule type" value="Genomic_DNA"/>
</dbReference>
<organism evidence="1 2">
    <name type="scientific">Candidatus Giovannonibacteria bacterium RIFCSPHIGHO2_02_43_13</name>
    <dbReference type="NCBI Taxonomy" id="1798330"/>
    <lineage>
        <taxon>Bacteria</taxon>
        <taxon>Candidatus Giovannoniibacteriota</taxon>
    </lineage>
</organism>
<dbReference type="AlphaFoldDB" id="A0A1F5WRC4"/>
<gene>
    <name evidence="1" type="ORF">A2W54_03900</name>
</gene>
<evidence type="ECO:0000313" key="2">
    <source>
        <dbReference type="Proteomes" id="UP000178425"/>
    </source>
</evidence>
<proteinExistence type="predicted"/>